<dbReference type="InterPro" id="IPR004441">
    <property type="entry name" value="rRNA_MeTrfase_TrmH"/>
</dbReference>
<evidence type="ECO:0000256" key="1">
    <source>
        <dbReference type="ARBA" id="ARBA00007228"/>
    </source>
</evidence>
<comment type="caution">
    <text evidence="5">The sequence shown here is derived from an EMBL/GenBank/DDBJ whole genome shotgun (WGS) entry which is preliminary data.</text>
</comment>
<dbReference type="CDD" id="cd18103">
    <property type="entry name" value="SpoU-like_RlmB"/>
    <property type="match status" value="1"/>
</dbReference>
<dbReference type="AlphaFoldDB" id="A0A940DHK6"/>
<dbReference type="GO" id="GO:0008173">
    <property type="term" value="F:RNA methyltransferase activity"/>
    <property type="evidence" value="ECO:0007669"/>
    <property type="project" value="InterPro"/>
</dbReference>
<evidence type="ECO:0000313" key="5">
    <source>
        <dbReference type="EMBL" id="MBO8424551.1"/>
    </source>
</evidence>
<reference evidence="5" key="1">
    <citation type="submission" date="2020-10" db="EMBL/GenBank/DDBJ databases">
        <authorList>
            <person name="Gilroy R."/>
        </authorList>
    </citation>
    <scope>NUCLEOTIDE SEQUENCE</scope>
    <source>
        <strain evidence="5">517</strain>
    </source>
</reference>
<comment type="similarity">
    <text evidence="1">Belongs to the class IV-like SAM-binding methyltransferase superfamily. RNA methyltransferase TrmH family.</text>
</comment>
<dbReference type="GO" id="GO:0006396">
    <property type="term" value="P:RNA processing"/>
    <property type="evidence" value="ECO:0007669"/>
    <property type="project" value="InterPro"/>
</dbReference>
<keyword evidence="2" id="KW-0489">Methyltransferase</keyword>
<dbReference type="EMBL" id="JADINF010000152">
    <property type="protein sequence ID" value="MBO8424551.1"/>
    <property type="molecule type" value="Genomic_DNA"/>
</dbReference>
<dbReference type="InterPro" id="IPR029064">
    <property type="entry name" value="Ribosomal_eL30-like_sf"/>
</dbReference>
<dbReference type="GO" id="GO:0005829">
    <property type="term" value="C:cytosol"/>
    <property type="evidence" value="ECO:0007669"/>
    <property type="project" value="TreeGrafter"/>
</dbReference>
<dbReference type="PANTHER" id="PTHR46429">
    <property type="entry name" value="23S RRNA (GUANOSINE-2'-O-)-METHYLTRANSFERASE RLMB"/>
    <property type="match status" value="1"/>
</dbReference>
<evidence type="ECO:0000313" key="6">
    <source>
        <dbReference type="Proteomes" id="UP000727857"/>
    </source>
</evidence>
<protein>
    <submittedName>
        <fullName evidence="5">23S rRNA (Guanosine(2251)-2'-O)-methyltransferase RlmB</fullName>
    </submittedName>
</protein>
<dbReference type="Proteomes" id="UP000727857">
    <property type="component" value="Unassembled WGS sequence"/>
</dbReference>
<dbReference type="SMART" id="SM00967">
    <property type="entry name" value="SpoU_sub_bind"/>
    <property type="match status" value="1"/>
</dbReference>
<dbReference type="Pfam" id="PF08032">
    <property type="entry name" value="SpoU_sub_bind"/>
    <property type="match status" value="1"/>
</dbReference>
<evidence type="ECO:0000259" key="4">
    <source>
        <dbReference type="SMART" id="SM00967"/>
    </source>
</evidence>
<reference evidence="5" key="2">
    <citation type="journal article" date="2021" name="PeerJ">
        <title>Extensive microbial diversity within the chicken gut microbiome revealed by metagenomics and culture.</title>
        <authorList>
            <person name="Gilroy R."/>
            <person name="Ravi A."/>
            <person name="Getino M."/>
            <person name="Pursley I."/>
            <person name="Horton D.L."/>
            <person name="Alikhan N.F."/>
            <person name="Baker D."/>
            <person name="Gharbi K."/>
            <person name="Hall N."/>
            <person name="Watson M."/>
            <person name="Adriaenssens E.M."/>
            <person name="Foster-Nyarko E."/>
            <person name="Jarju S."/>
            <person name="Secka A."/>
            <person name="Antonio M."/>
            <person name="Oren A."/>
            <person name="Chaudhuri R.R."/>
            <person name="La Ragione R."/>
            <person name="Hildebrand F."/>
            <person name="Pallen M.J."/>
        </authorList>
    </citation>
    <scope>NUCLEOTIDE SEQUENCE</scope>
    <source>
        <strain evidence="5">517</strain>
    </source>
</reference>
<keyword evidence="3" id="KW-0808">Transferase</keyword>
<dbReference type="SUPFAM" id="SSF75217">
    <property type="entry name" value="alpha/beta knot"/>
    <property type="match status" value="1"/>
</dbReference>
<dbReference type="Pfam" id="PF00588">
    <property type="entry name" value="SpoU_methylase"/>
    <property type="match status" value="1"/>
</dbReference>
<dbReference type="Gene3D" id="3.40.1280.10">
    <property type="match status" value="1"/>
</dbReference>
<dbReference type="GO" id="GO:0003723">
    <property type="term" value="F:RNA binding"/>
    <property type="evidence" value="ECO:0007669"/>
    <property type="project" value="InterPro"/>
</dbReference>
<dbReference type="NCBIfam" id="TIGR00186">
    <property type="entry name" value="rRNA_methyl_3"/>
    <property type="match status" value="1"/>
</dbReference>
<dbReference type="InterPro" id="IPR029028">
    <property type="entry name" value="Alpha/beta_knot_MTases"/>
</dbReference>
<feature type="domain" description="RNA 2-O ribose methyltransferase substrate binding" evidence="4">
    <location>
        <begin position="2"/>
        <end position="77"/>
    </location>
</feature>
<dbReference type="InterPro" id="IPR029026">
    <property type="entry name" value="tRNA_m1G_MTases_N"/>
</dbReference>
<dbReference type="InterPro" id="IPR001537">
    <property type="entry name" value="SpoU_MeTrfase"/>
</dbReference>
<gene>
    <name evidence="5" type="primary">rlmB</name>
    <name evidence="5" type="ORF">IAB16_05985</name>
</gene>
<organism evidence="5 6">
    <name type="scientific">Candidatus Stercoripulliclostridium pullicola</name>
    <dbReference type="NCBI Taxonomy" id="2840953"/>
    <lineage>
        <taxon>Bacteria</taxon>
        <taxon>Bacillati</taxon>
        <taxon>Bacillota</taxon>
        <taxon>Clostridia</taxon>
        <taxon>Eubacteriales</taxon>
        <taxon>Candidatus Stercoripulliclostridium</taxon>
    </lineage>
</organism>
<dbReference type="FunFam" id="3.40.1280.10:FF:000008">
    <property type="entry name" value="Group 3 RNA methyltransferase TrmH"/>
    <property type="match status" value="1"/>
</dbReference>
<evidence type="ECO:0000256" key="2">
    <source>
        <dbReference type="ARBA" id="ARBA00022603"/>
    </source>
</evidence>
<dbReference type="PANTHER" id="PTHR46429:SF1">
    <property type="entry name" value="23S RRNA (GUANOSINE-2'-O-)-METHYLTRANSFERASE RLMB"/>
    <property type="match status" value="1"/>
</dbReference>
<name>A0A940DHK6_9FIRM</name>
<dbReference type="InterPro" id="IPR013123">
    <property type="entry name" value="SpoU_subst-bd"/>
</dbReference>
<dbReference type="SUPFAM" id="SSF55315">
    <property type="entry name" value="L30e-like"/>
    <property type="match status" value="1"/>
</dbReference>
<evidence type="ECO:0000256" key="3">
    <source>
        <dbReference type="ARBA" id="ARBA00022679"/>
    </source>
</evidence>
<proteinExistence type="inferred from homology"/>
<accession>A0A940DHK6</accession>
<dbReference type="GO" id="GO:0032259">
    <property type="term" value="P:methylation"/>
    <property type="evidence" value="ECO:0007669"/>
    <property type="project" value="UniProtKB-KW"/>
</dbReference>
<dbReference type="Gene3D" id="3.30.1330.30">
    <property type="match status" value="1"/>
</dbReference>
<sequence length="244" mass="25664">MLAEGINAVTEALVGGVTVEKICMLKGSASGRAGAIFAKARAAGIKVVFVEKEYLDKLSVTHRHQGVIAVVTEYEYYDLEETLAAARGEGKPLFFALLDGIEDPHNLGAVIRVADCAGVTAVVIPRHRSVGVTDTVIRVSAGATAHVKICKVANLNDAIRYLRDEGVFVYAADMDGDSVYSTDLTGDVAIVVGGEGGGVRSLTRKLCDGAISLPQLGKINSLNASVACGILLYEAVRQRMQSGK</sequence>